<name>A0A6P2D530_9BACT</name>
<dbReference type="PANTHER" id="PTHR36307:SF1">
    <property type="entry name" value="FLAGELLA BASAL BODY P-RING FORMATION PROTEIN FLGA"/>
    <property type="match status" value="1"/>
</dbReference>
<sequence>MRSSRFLLALLGAALVHTGLRAADPVVVEVLERSTAGTMMVTVGDVAVVSGGDADARVRVARLDLADLKPRDQNVVIGRRSVEYRIQLAGTDAVRVIGAERSTVTVVRRTVTADEVVAVARAELFRHSADTPGLAIELATPLVVKLPEIPRDERISITAKPRAKAGATGRVQMDMTIASSTGETLLAFAIHLDVRSNARPDPGAVVRAGGTSASVSSMPGAAVLPASAVGTAPVTNEVLVRSRQRVEVQVQNGDLKVVMVGEAQQDGRLGQTVFVQNLDSKKLVPAKVVGPGKLEIEIGGKSP</sequence>
<dbReference type="EMBL" id="LR593886">
    <property type="protein sequence ID" value="VTR96398.1"/>
    <property type="molecule type" value="Genomic_DNA"/>
</dbReference>
<proteinExistence type="predicted"/>
<keyword evidence="4" id="KW-1185">Reference proteome</keyword>
<feature type="domain" description="Flagella basal body P-ring formation protein FlgA SAF" evidence="2">
    <location>
        <begin position="233"/>
        <end position="296"/>
    </location>
</feature>
<dbReference type="AlphaFoldDB" id="A0A6P2D530"/>
<protein>
    <submittedName>
        <fullName evidence="3">: SAF_2</fullName>
    </submittedName>
</protein>
<dbReference type="KEGG" id="gms:SOIL9_13160"/>
<dbReference type="GO" id="GO:0044780">
    <property type="term" value="P:bacterial-type flagellum assembly"/>
    <property type="evidence" value="ECO:0007669"/>
    <property type="project" value="InterPro"/>
</dbReference>
<dbReference type="InterPro" id="IPR039246">
    <property type="entry name" value="Flagellar_FlgA"/>
</dbReference>
<evidence type="ECO:0000313" key="3">
    <source>
        <dbReference type="EMBL" id="VTR96398.1"/>
    </source>
</evidence>
<evidence type="ECO:0000313" key="4">
    <source>
        <dbReference type="Proteomes" id="UP000464178"/>
    </source>
</evidence>
<dbReference type="RefSeq" id="WP_162670687.1">
    <property type="nucleotide sequence ID" value="NZ_LR593886.1"/>
</dbReference>
<feature type="signal peptide" evidence="1">
    <location>
        <begin position="1"/>
        <end position="22"/>
    </location>
</feature>
<keyword evidence="1" id="KW-0732">Signal</keyword>
<accession>A0A6P2D530</accession>
<evidence type="ECO:0000259" key="2">
    <source>
        <dbReference type="Pfam" id="PF13144"/>
    </source>
</evidence>
<feature type="chain" id="PRO_5026697605" evidence="1">
    <location>
        <begin position="23"/>
        <end position="303"/>
    </location>
</feature>
<dbReference type="InterPro" id="IPR017585">
    <property type="entry name" value="SAF_FlgA"/>
</dbReference>
<gene>
    <name evidence="3" type="ORF">SOIL9_13160</name>
</gene>
<dbReference type="Gene3D" id="2.30.30.760">
    <property type="match status" value="1"/>
</dbReference>
<evidence type="ECO:0000256" key="1">
    <source>
        <dbReference type="SAM" id="SignalP"/>
    </source>
</evidence>
<dbReference type="Proteomes" id="UP000464178">
    <property type="component" value="Chromosome"/>
</dbReference>
<reference evidence="3 4" key="1">
    <citation type="submission" date="2019-05" db="EMBL/GenBank/DDBJ databases">
        <authorList>
            <consortium name="Science for Life Laboratories"/>
        </authorList>
    </citation>
    <scope>NUCLEOTIDE SEQUENCE [LARGE SCALE GENOMIC DNA]</scope>
    <source>
        <strain evidence="3">Soil9</strain>
    </source>
</reference>
<organism evidence="3 4">
    <name type="scientific">Gemmata massiliana</name>
    <dbReference type="NCBI Taxonomy" id="1210884"/>
    <lineage>
        <taxon>Bacteria</taxon>
        <taxon>Pseudomonadati</taxon>
        <taxon>Planctomycetota</taxon>
        <taxon>Planctomycetia</taxon>
        <taxon>Gemmatales</taxon>
        <taxon>Gemmataceae</taxon>
        <taxon>Gemmata</taxon>
    </lineage>
</organism>
<dbReference type="PANTHER" id="PTHR36307">
    <property type="entry name" value="FLAGELLA BASAL BODY P-RING FORMATION PROTEIN FLGA"/>
    <property type="match status" value="1"/>
</dbReference>
<dbReference type="Pfam" id="PF13144">
    <property type="entry name" value="ChapFlgA"/>
    <property type="match status" value="1"/>
</dbReference>